<protein>
    <recommendedName>
        <fullName evidence="1">N-acetyltransferase domain-containing protein</fullName>
    </recommendedName>
</protein>
<proteinExistence type="predicted"/>
<dbReference type="EMBL" id="PDSK01000080">
    <property type="protein sequence ID" value="PIE34663.1"/>
    <property type="molecule type" value="Genomic_DNA"/>
</dbReference>
<dbReference type="PROSITE" id="PS51186">
    <property type="entry name" value="GNAT"/>
    <property type="match status" value="1"/>
</dbReference>
<dbReference type="GO" id="GO:0016747">
    <property type="term" value="F:acyltransferase activity, transferring groups other than amino-acyl groups"/>
    <property type="evidence" value="ECO:0007669"/>
    <property type="project" value="InterPro"/>
</dbReference>
<dbReference type="Pfam" id="PF00583">
    <property type="entry name" value="Acetyltransf_1"/>
    <property type="match status" value="1"/>
</dbReference>
<gene>
    <name evidence="2" type="ORF">CSA56_07180</name>
</gene>
<dbReference type="Proteomes" id="UP000230821">
    <property type="component" value="Unassembled WGS sequence"/>
</dbReference>
<dbReference type="CDD" id="cd04301">
    <property type="entry name" value="NAT_SF"/>
    <property type="match status" value="1"/>
</dbReference>
<reference evidence="2 3" key="1">
    <citation type="submission" date="2017-10" db="EMBL/GenBank/DDBJ databases">
        <title>Novel microbial diversity and functional potential in the marine mammal oral microbiome.</title>
        <authorList>
            <person name="Dudek N.K."/>
            <person name="Sun C.L."/>
            <person name="Burstein D."/>
            <person name="Kantor R.S."/>
            <person name="Aliaga Goltsman D.S."/>
            <person name="Bik E.M."/>
            <person name="Thomas B.C."/>
            <person name="Banfield J.F."/>
            <person name="Relman D.A."/>
        </authorList>
    </citation>
    <scope>NUCLEOTIDE SEQUENCE [LARGE SCALE GENOMIC DNA]</scope>
    <source>
        <strain evidence="2">DOLJORAL78_47_16</strain>
    </source>
</reference>
<accession>A0A2G6KG62</accession>
<dbReference type="InterPro" id="IPR016181">
    <property type="entry name" value="Acyl_CoA_acyltransferase"/>
</dbReference>
<feature type="domain" description="N-acetyltransferase" evidence="1">
    <location>
        <begin position="1"/>
        <end position="57"/>
    </location>
</feature>
<evidence type="ECO:0000313" key="2">
    <source>
        <dbReference type="EMBL" id="PIE34663.1"/>
    </source>
</evidence>
<evidence type="ECO:0000259" key="1">
    <source>
        <dbReference type="PROSITE" id="PS51186"/>
    </source>
</evidence>
<organism evidence="2 3">
    <name type="scientific">candidate division KSB3 bacterium</name>
    <dbReference type="NCBI Taxonomy" id="2044937"/>
    <lineage>
        <taxon>Bacteria</taxon>
        <taxon>candidate division KSB3</taxon>
    </lineage>
</organism>
<dbReference type="Gene3D" id="3.40.630.30">
    <property type="match status" value="1"/>
</dbReference>
<dbReference type="AlphaFoldDB" id="A0A2G6KG62"/>
<feature type="non-terminal residue" evidence="2">
    <location>
        <position position="1"/>
    </location>
</feature>
<sequence length="57" mass="6821">FRRNGIGEKLYRSAEAWFRSLHIDRIEIRVVVSNEVSTLFWKKMGFNPYVTTVFKNI</sequence>
<evidence type="ECO:0000313" key="3">
    <source>
        <dbReference type="Proteomes" id="UP000230821"/>
    </source>
</evidence>
<dbReference type="SUPFAM" id="SSF55729">
    <property type="entry name" value="Acyl-CoA N-acyltransferases (Nat)"/>
    <property type="match status" value="1"/>
</dbReference>
<name>A0A2G6KG62_9BACT</name>
<dbReference type="InterPro" id="IPR000182">
    <property type="entry name" value="GNAT_dom"/>
</dbReference>
<comment type="caution">
    <text evidence="2">The sequence shown here is derived from an EMBL/GenBank/DDBJ whole genome shotgun (WGS) entry which is preliminary data.</text>
</comment>